<dbReference type="SUPFAM" id="SSF57959">
    <property type="entry name" value="Leucine zipper domain"/>
    <property type="match status" value="1"/>
</dbReference>
<evidence type="ECO:0000256" key="1">
    <source>
        <dbReference type="ARBA" id="ARBA00004123"/>
    </source>
</evidence>
<dbReference type="PANTHER" id="PTHR11988">
    <property type="entry name" value="THYROTROPH EMBRYONIC FACTOR RELATED"/>
    <property type="match status" value="1"/>
</dbReference>
<evidence type="ECO:0000313" key="11">
    <source>
        <dbReference type="Proteomes" id="UP001283361"/>
    </source>
</evidence>
<sequence length="324" mass="36166">MAIQPHFLGSMTLKALLEDPNLKNPPLIGQSSSSLKVKKEDDNVYPKYNYGSAFLGPNLWDRTLDSTDFNLEYMDLDEFLSENGIPLAGEDNTNAALSPNSSTPSNIVPAMPDSPRQFLKTPPILSPGHYKAVSPNYTTPTTPAAAVGQLMSPHQHPSSTKSPSPPVSPLNVEFQVSEQDLALASIPDYGEGSSGYRPKWQTWSHVNGVKHGHGEFDPRKRNFSEEELKPQPIIKKSKKVFVPEGLKDDKYWARRHKNNFAAKRSRDARRVKENQIAMRAAFLEKENSCLRDEMAKLRKENAQLKSKMEKYEATMPSMDGVVGL</sequence>
<dbReference type="GO" id="GO:0000981">
    <property type="term" value="F:DNA-binding transcription factor activity, RNA polymerase II-specific"/>
    <property type="evidence" value="ECO:0007669"/>
    <property type="project" value="TreeGrafter"/>
</dbReference>
<evidence type="ECO:0000256" key="5">
    <source>
        <dbReference type="ARBA" id="ARBA00023163"/>
    </source>
</evidence>
<dbReference type="EMBL" id="JAWDGP010001738">
    <property type="protein sequence ID" value="KAK3788729.1"/>
    <property type="molecule type" value="Genomic_DNA"/>
</dbReference>
<evidence type="ECO:0000256" key="3">
    <source>
        <dbReference type="ARBA" id="ARBA00023015"/>
    </source>
</evidence>
<evidence type="ECO:0000313" key="10">
    <source>
        <dbReference type="EMBL" id="KAK3788729.1"/>
    </source>
</evidence>
<dbReference type="PANTHER" id="PTHR11988:SF27">
    <property type="entry name" value="GH27708P"/>
    <property type="match status" value="1"/>
</dbReference>
<dbReference type="PROSITE" id="PS50217">
    <property type="entry name" value="BZIP"/>
    <property type="match status" value="1"/>
</dbReference>
<name>A0AAE1DZI1_9GAST</name>
<keyword evidence="11" id="KW-1185">Reference proteome</keyword>
<evidence type="ECO:0000256" key="2">
    <source>
        <dbReference type="ARBA" id="ARBA00009208"/>
    </source>
</evidence>
<accession>A0AAE1DZI1</accession>
<dbReference type="Pfam" id="PF07716">
    <property type="entry name" value="bZIP_2"/>
    <property type="match status" value="1"/>
</dbReference>
<comment type="similarity">
    <text evidence="2">Belongs to the bZIP family. PAR subfamily.</text>
</comment>
<comment type="caution">
    <text evidence="10">The sequence shown here is derived from an EMBL/GenBank/DDBJ whole genome shotgun (WGS) entry which is preliminary data.</text>
</comment>
<dbReference type="AlphaFoldDB" id="A0AAE1DZI1"/>
<evidence type="ECO:0000256" key="7">
    <source>
        <dbReference type="SAM" id="Coils"/>
    </source>
</evidence>
<protein>
    <recommendedName>
        <fullName evidence="9">BZIP domain-containing protein</fullName>
    </recommendedName>
</protein>
<dbReference type="GO" id="GO:0005634">
    <property type="term" value="C:nucleus"/>
    <property type="evidence" value="ECO:0007669"/>
    <property type="project" value="UniProtKB-SubCell"/>
</dbReference>
<gene>
    <name evidence="10" type="ORF">RRG08_029181</name>
</gene>
<evidence type="ECO:0000256" key="4">
    <source>
        <dbReference type="ARBA" id="ARBA00023125"/>
    </source>
</evidence>
<feature type="domain" description="BZIP" evidence="9">
    <location>
        <begin position="248"/>
        <end position="311"/>
    </location>
</feature>
<dbReference type="InterPro" id="IPR040223">
    <property type="entry name" value="PAR_bZIP"/>
</dbReference>
<dbReference type="InterPro" id="IPR004827">
    <property type="entry name" value="bZIP"/>
</dbReference>
<comment type="subcellular location">
    <subcellularLocation>
        <location evidence="1">Nucleus</location>
    </subcellularLocation>
</comment>
<feature type="compositionally biased region" description="Low complexity" evidence="8">
    <location>
        <begin position="150"/>
        <end position="162"/>
    </location>
</feature>
<feature type="region of interest" description="Disordered" evidence="8">
    <location>
        <begin position="150"/>
        <end position="170"/>
    </location>
</feature>
<keyword evidence="7" id="KW-0175">Coiled coil</keyword>
<dbReference type="SMART" id="SM00338">
    <property type="entry name" value="BRLZ"/>
    <property type="match status" value="1"/>
</dbReference>
<keyword evidence="5" id="KW-0804">Transcription</keyword>
<dbReference type="FunFam" id="1.20.5.170:FF:000007">
    <property type="entry name" value="hepatic leukemia factor isoform X2"/>
    <property type="match status" value="1"/>
</dbReference>
<dbReference type="Gene3D" id="1.20.5.170">
    <property type="match status" value="1"/>
</dbReference>
<keyword evidence="6" id="KW-0539">Nucleus</keyword>
<keyword evidence="3" id="KW-0805">Transcription regulation</keyword>
<dbReference type="InterPro" id="IPR046347">
    <property type="entry name" value="bZIP_sf"/>
</dbReference>
<keyword evidence="4" id="KW-0238">DNA-binding</keyword>
<dbReference type="GO" id="GO:0000978">
    <property type="term" value="F:RNA polymerase II cis-regulatory region sequence-specific DNA binding"/>
    <property type="evidence" value="ECO:0007669"/>
    <property type="project" value="TreeGrafter"/>
</dbReference>
<dbReference type="Proteomes" id="UP001283361">
    <property type="component" value="Unassembled WGS sequence"/>
</dbReference>
<organism evidence="10 11">
    <name type="scientific">Elysia crispata</name>
    <name type="common">lettuce slug</name>
    <dbReference type="NCBI Taxonomy" id="231223"/>
    <lineage>
        <taxon>Eukaryota</taxon>
        <taxon>Metazoa</taxon>
        <taxon>Spiralia</taxon>
        <taxon>Lophotrochozoa</taxon>
        <taxon>Mollusca</taxon>
        <taxon>Gastropoda</taxon>
        <taxon>Heterobranchia</taxon>
        <taxon>Euthyneura</taxon>
        <taxon>Panpulmonata</taxon>
        <taxon>Sacoglossa</taxon>
        <taxon>Placobranchoidea</taxon>
        <taxon>Plakobranchidae</taxon>
        <taxon>Elysia</taxon>
    </lineage>
</organism>
<evidence type="ECO:0000259" key="9">
    <source>
        <dbReference type="PROSITE" id="PS50217"/>
    </source>
</evidence>
<reference evidence="10" key="1">
    <citation type="journal article" date="2023" name="G3 (Bethesda)">
        <title>A reference genome for the long-term kleptoplast-retaining sea slug Elysia crispata morphotype clarki.</title>
        <authorList>
            <person name="Eastman K.E."/>
            <person name="Pendleton A.L."/>
            <person name="Shaikh M.A."/>
            <person name="Suttiyut T."/>
            <person name="Ogas R."/>
            <person name="Tomko P."/>
            <person name="Gavelis G."/>
            <person name="Widhalm J.R."/>
            <person name="Wisecaver J.H."/>
        </authorList>
    </citation>
    <scope>NUCLEOTIDE SEQUENCE</scope>
    <source>
        <strain evidence="10">ECLA1</strain>
    </source>
</reference>
<evidence type="ECO:0000256" key="8">
    <source>
        <dbReference type="SAM" id="MobiDB-lite"/>
    </source>
</evidence>
<dbReference type="CDD" id="cd14695">
    <property type="entry name" value="bZIP_HLF"/>
    <property type="match status" value="1"/>
</dbReference>
<proteinExistence type="inferred from homology"/>
<evidence type="ECO:0000256" key="6">
    <source>
        <dbReference type="ARBA" id="ARBA00023242"/>
    </source>
</evidence>
<feature type="coiled-coil region" evidence="7">
    <location>
        <begin position="280"/>
        <end position="314"/>
    </location>
</feature>